<dbReference type="STRING" id="366584.SAMN05216377_12534"/>
<keyword evidence="8" id="KW-1185">Reference proteome</keyword>
<feature type="domain" description="IclR-ED" evidence="6">
    <location>
        <begin position="94"/>
        <end position="274"/>
    </location>
</feature>
<dbReference type="EMBL" id="FNBE01000025">
    <property type="protein sequence ID" value="SDH54362.1"/>
    <property type="molecule type" value="Genomic_DNA"/>
</dbReference>
<evidence type="ECO:0000313" key="8">
    <source>
        <dbReference type="Proteomes" id="UP000198967"/>
    </source>
</evidence>
<dbReference type="InterPro" id="IPR036388">
    <property type="entry name" value="WH-like_DNA-bd_sf"/>
</dbReference>
<evidence type="ECO:0000256" key="1">
    <source>
        <dbReference type="ARBA" id="ARBA00023015"/>
    </source>
</evidence>
<dbReference type="AlphaFoldDB" id="A0A1G8D9L8"/>
<sequence>MTEMTTDERPSAKGRRRSAVSGRDVDDTQFSVTVAKAFLILEAFSAGGRSLGNAELLERTGLPKPTISRLTYTLMRCGYLVFDQRHRVYELGPRSLQLGAVATSRMSIPKIARPKMEELGELGFNVGLGLCDGDHMLYIDAVEAKSLIGLRLYAGSRMPVATTAMGLAYLASLSPGERAEKIAFLKESSDPEVWTQTARGIERALAEYADRGYCSSLGEWRRDIHGVAAAIRGRETFVINIGGPAYQMPEDLVHESLGPAVASVAQQITGYLEDASDAMGGPAI</sequence>
<reference evidence="7 8" key="1">
    <citation type="submission" date="2016-10" db="EMBL/GenBank/DDBJ databases">
        <authorList>
            <person name="de Groot N.N."/>
        </authorList>
    </citation>
    <scope>NUCLEOTIDE SEQUENCE [LARGE SCALE GENOMIC DNA]</scope>
    <source>
        <strain evidence="7 8">CGMCC 4.3143</strain>
    </source>
</reference>
<feature type="domain" description="HTH iclR-type" evidence="5">
    <location>
        <begin position="31"/>
        <end position="93"/>
    </location>
</feature>
<gene>
    <name evidence="7" type="ORF">SAMN05216377_12534</name>
</gene>
<accession>A0A1G8D9L8</accession>
<dbReference type="InterPro" id="IPR014757">
    <property type="entry name" value="Tscrpt_reg_IclR_C"/>
</dbReference>
<evidence type="ECO:0000259" key="6">
    <source>
        <dbReference type="PROSITE" id="PS51078"/>
    </source>
</evidence>
<dbReference type="PROSITE" id="PS51078">
    <property type="entry name" value="ICLR_ED"/>
    <property type="match status" value="1"/>
</dbReference>
<name>A0A1G8D9L8_PSEOR</name>
<dbReference type="InterPro" id="IPR050707">
    <property type="entry name" value="HTH_MetabolicPath_Reg"/>
</dbReference>
<dbReference type="Pfam" id="PF09339">
    <property type="entry name" value="HTH_IclR"/>
    <property type="match status" value="1"/>
</dbReference>
<dbReference type="SUPFAM" id="SSF46785">
    <property type="entry name" value="Winged helix' DNA-binding domain"/>
    <property type="match status" value="1"/>
</dbReference>
<feature type="compositionally biased region" description="Basic and acidic residues" evidence="4">
    <location>
        <begin position="1"/>
        <end position="11"/>
    </location>
</feature>
<evidence type="ECO:0000256" key="3">
    <source>
        <dbReference type="ARBA" id="ARBA00023163"/>
    </source>
</evidence>
<dbReference type="InterPro" id="IPR005471">
    <property type="entry name" value="Tscrpt_reg_IclR_N"/>
</dbReference>
<protein>
    <submittedName>
        <fullName evidence="7">Transcriptional regulator, IclR family</fullName>
    </submittedName>
</protein>
<dbReference type="Gene3D" id="3.30.450.40">
    <property type="match status" value="1"/>
</dbReference>
<dbReference type="PANTHER" id="PTHR30136:SF33">
    <property type="entry name" value="TRANSCRIPTIONAL REGULATORY PROTEIN"/>
    <property type="match status" value="1"/>
</dbReference>
<dbReference type="SUPFAM" id="SSF55781">
    <property type="entry name" value="GAF domain-like"/>
    <property type="match status" value="1"/>
</dbReference>
<evidence type="ECO:0000259" key="5">
    <source>
        <dbReference type="PROSITE" id="PS51077"/>
    </source>
</evidence>
<dbReference type="GO" id="GO:0045892">
    <property type="term" value="P:negative regulation of DNA-templated transcription"/>
    <property type="evidence" value="ECO:0007669"/>
    <property type="project" value="TreeGrafter"/>
</dbReference>
<evidence type="ECO:0000313" key="7">
    <source>
        <dbReference type="EMBL" id="SDH54362.1"/>
    </source>
</evidence>
<dbReference type="PANTHER" id="PTHR30136">
    <property type="entry name" value="HELIX-TURN-HELIX TRANSCRIPTIONAL REGULATOR, ICLR FAMILY"/>
    <property type="match status" value="1"/>
</dbReference>
<evidence type="ECO:0000256" key="2">
    <source>
        <dbReference type="ARBA" id="ARBA00023125"/>
    </source>
</evidence>
<organism evidence="7 8">
    <name type="scientific">Pseudonocardia oroxyli</name>
    <dbReference type="NCBI Taxonomy" id="366584"/>
    <lineage>
        <taxon>Bacteria</taxon>
        <taxon>Bacillati</taxon>
        <taxon>Actinomycetota</taxon>
        <taxon>Actinomycetes</taxon>
        <taxon>Pseudonocardiales</taxon>
        <taxon>Pseudonocardiaceae</taxon>
        <taxon>Pseudonocardia</taxon>
    </lineage>
</organism>
<dbReference type="Pfam" id="PF01614">
    <property type="entry name" value="IclR_C"/>
    <property type="match status" value="1"/>
</dbReference>
<feature type="region of interest" description="Disordered" evidence="4">
    <location>
        <begin position="1"/>
        <end position="22"/>
    </location>
</feature>
<dbReference type="PROSITE" id="PS51077">
    <property type="entry name" value="HTH_ICLR"/>
    <property type="match status" value="1"/>
</dbReference>
<dbReference type="GO" id="GO:0003677">
    <property type="term" value="F:DNA binding"/>
    <property type="evidence" value="ECO:0007669"/>
    <property type="project" value="UniProtKB-KW"/>
</dbReference>
<keyword evidence="3" id="KW-0804">Transcription</keyword>
<dbReference type="Gene3D" id="1.10.10.10">
    <property type="entry name" value="Winged helix-like DNA-binding domain superfamily/Winged helix DNA-binding domain"/>
    <property type="match status" value="1"/>
</dbReference>
<evidence type="ECO:0000256" key="4">
    <source>
        <dbReference type="SAM" id="MobiDB-lite"/>
    </source>
</evidence>
<dbReference type="Proteomes" id="UP000198967">
    <property type="component" value="Unassembled WGS sequence"/>
</dbReference>
<dbReference type="InterPro" id="IPR029016">
    <property type="entry name" value="GAF-like_dom_sf"/>
</dbReference>
<dbReference type="SMART" id="SM00346">
    <property type="entry name" value="HTH_ICLR"/>
    <property type="match status" value="1"/>
</dbReference>
<keyword evidence="2" id="KW-0238">DNA-binding</keyword>
<keyword evidence="1" id="KW-0805">Transcription regulation</keyword>
<dbReference type="InterPro" id="IPR036390">
    <property type="entry name" value="WH_DNA-bd_sf"/>
</dbReference>
<proteinExistence type="predicted"/>
<dbReference type="GO" id="GO:0003700">
    <property type="term" value="F:DNA-binding transcription factor activity"/>
    <property type="evidence" value="ECO:0007669"/>
    <property type="project" value="TreeGrafter"/>
</dbReference>